<dbReference type="PROSITE" id="PS50181">
    <property type="entry name" value="FBOX"/>
    <property type="match status" value="1"/>
</dbReference>
<feature type="domain" description="F-box" evidence="1">
    <location>
        <begin position="1"/>
        <end position="52"/>
    </location>
</feature>
<evidence type="ECO:0000313" key="2">
    <source>
        <dbReference type="EMBL" id="KAK6532061.1"/>
    </source>
</evidence>
<dbReference type="AlphaFoldDB" id="A0AAV9X259"/>
<organism evidence="2 3">
    <name type="scientific">Orbilia ellipsospora</name>
    <dbReference type="NCBI Taxonomy" id="2528407"/>
    <lineage>
        <taxon>Eukaryota</taxon>
        <taxon>Fungi</taxon>
        <taxon>Dikarya</taxon>
        <taxon>Ascomycota</taxon>
        <taxon>Pezizomycotina</taxon>
        <taxon>Orbiliomycetes</taxon>
        <taxon>Orbiliales</taxon>
        <taxon>Orbiliaceae</taxon>
        <taxon>Orbilia</taxon>
    </lineage>
</organism>
<dbReference type="Proteomes" id="UP001365542">
    <property type="component" value="Unassembled WGS sequence"/>
</dbReference>
<name>A0AAV9X259_9PEZI</name>
<dbReference type="CDD" id="cd09917">
    <property type="entry name" value="F-box_SF"/>
    <property type="match status" value="1"/>
</dbReference>
<keyword evidence="3" id="KW-1185">Reference proteome</keyword>
<dbReference type="SUPFAM" id="SSF81383">
    <property type="entry name" value="F-box domain"/>
    <property type="match status" value="1"/>
</dbReference>
<comment type="caution">
    <text evidence="2">The sequence shown here is derived from an EMBL/GenBank/DDBJ whole genome shotgun (WGS) entry which is preliminary data.</text>
</comment>
<dbReference type="InterPro" id="IPR001810">
    <property type="entry name" value="F-box_dom"/>
</dbReference>
<evidence type="ECO:0000313" key="3">
    <source>
        <dbReference type="Proteomes" id="UP001365542"/>
    </source>
</evidence>
<accession>A0AAV9X259</accession>
<sequence>MSQITLLPVEIQTQILSYLPFYDQVHASRACNLWQDILTSYPFRYTERYRTRTLYTPERIHLIWVHKLFFDHWEGYGGNPQSRVVEFKCGIQDGRITTYMICDDSYTLDWENYDTKLCQTEIETEISQSPMLDEPFFEYIPFGDKDRGVTAHKAYKLPLRVIVWGKALRYLDLGRNQENHIDDRVVVEGISIKQLVGELWKEVEAFLRRRDRIGVVEPSQLVFTLRDEWTDGPLRLWIEIL</sequence>
<dbReference type="Gene3D" id="1.20.1280.50">
    <property type="match status" value="1"/>
</dbReference>
<dbReference type="EMBL" id="JAVHJO010000012">
    <property type="protein sequence ID" value="KAK6532061.1"/>
    <property type="molecule type" value="Genomic_DNA"/>
</dbReference>
<protein>
    <recommendedName>
        <fullName evidence="1">F-box domain-containing protein</fullName>
    </recommendedName>
</protein>
<evidence type="ECO:0000259" key="1">
    <source>
        <dbReference type="PROSITE" id="PS50181"/>
    </source>
</evidence>
<proteinExistence type="predicted"/>
<dbReference type="InterPro" id="IPR036047">
    <property type="entry name" value="F-box-like_dom_sf"/>
</dbReference>
<dbReference type="SMART" id="SM00256">
    <property type="entry name" value="FBOX"/>
    <property type="match status" value="1"/>
</dbReference>
<gene>
    <name evidence="2" type="ORF">TWF694_003224</name>
</gene>
<reference evidence="2 3" key="1">
    <citation type="submission" date="2019-10" db="EMBL/GenBank/DDBJ databases">
        <authorList>
            <person name="Palmer J.M."/>
        </authorList>
    </citation>
    <scope>NUCLEOTIDE SEQUENCE [LARGE SCALE GENOMIC DNA]</scope>
    <source>
        <strain evidence="2 3">TWF694</strain>
    </source>
</reference>
<dbReference type="Pfam" id="PF12937">
    <property type="entry name" value="F-box-like"/>
    <property type="match status" value="1"/>
</dbReference>